<dbReference type="InterPro" id="IPR007166">
    <property type="entry name" value="Class3_signal_pept_motif"/>
</dbReference>
<keyword evidence="1" id="KW-0472">Membrane</keyword>
<proteinExistence type="predicted"/>
<dbReference type="PIR" id="A69155">
    <property type="entry name" value="A69155"/>
</dbReference>
<keyword evidence="1" id="KW-0812">Transmembrane</keyword>
<dbReference type="STRING" id="187420.MTH_422"/>
<gene>
    <name evidence="2" type="ordered locus">MTH_422</name>
</gene>
<evidence type="ECO:0008006" key="4">
    <source>
        <dbReference type="Google" id="ProtNLM"/>
    </source>
</evidence>
<dbReference type="KEGG" id="mth:MTH_422"/>
<dbReference type="AlphaFoldDB" id="O26522"/>
<dbReference type="EMBL" id="AE000666">
    <property type="protein sequence ID" value="AAB84928.1"/>
    <property type="molecule type" value="Genomic_DNA"/>
</dbReference>
<organism evidence="2 3">
    <name type="scientific">Methanothermobacter thermautotrophicus (strain ATCC 29096 / DSM 1053 / JCM 10044 / NBRC 100330 / Delta H)</name>
    <name type="common">Methanobacterium thermoautotrophicum</name>
    <dbReference type="NCBI Taxonomy" id="187420"/>
    <lineage>
        <taxon>Archaea</taxon>
        <taxon>Methanobacteriati</taxon>
        <taxon>Methanobacteriota</taxon>
        <taxon>Methanomada group</taxon>
        <taxon>Methanobacteria</taxon>
        <taxon>Methanobacteriales</taxon>
        <taxon>Methanobacteriaceae</taxon>
        <taxon>Methanothermobacter</taxon>
    </lineage>
</organism>
<accession>O26522</accession>
<evidence type="ECO:0000313" key="2">
    <source>
        <dbReference type="EMBL" id="AAB84928.1"/>
    </source>
</evidence>
<feature type="transmembrane region" description="Helical" evidence="1">
    <location>
        <begin position="61"/>
        <end position="81"/>
    </location>
</feature>
<dbReference type="Proteomes" id="UP000005223">
    <property type="component" value="Chromosome"/>
</dbReference>
<dbReference type="PATRIC" id="fig|187420.15.peg.392"/>
<keyword evidence="1" id="KW-1133">Transmembrane helix</keyword>
<evidence type="ECO:0000313" key="3">
    <source>
        <dbReference type="Proteomes" id="UP000005223"/>
    </source>
</evidence>
<dbReference type="InParanoid" id="O26522"/>
<dbReference type="HOGENOM" id="CLU_121278_0_0_2"/>
<reference evidence="2 3" key="1">
    <citation type="journal article" date="1997" name="J. Bacteriol.">
        <title>Complete genome sequence of Methanobacterium thermoautotrophicum deltaH: functional analysis and comparative genomics.</title>
        <authorList>
            <person name="Smith D.R."/>
            <person name="Doucette-Stamm L.A."/>
            <person name="Deloughery C."/>
            <person name="Lee H.-M."/>
            <person name="Dubois J."/>
            <person name="Aldredge T."/>
            <person name="Bashirzadeh R."/>
            <person name="Blakely D."/>
            <person name="Cook R."/>
            <person name="Gilbert K."/>
            <person name="Harrison D."/>
            <person name="Hoang L."/>
            <person name="Keagle P."/>
            <person name="Lumm W."/>
            <person name="Pothier B."/>
            <person name="Qiu D."/>
            <person name="Spadafora R."/>
            <person name="Vicare R."/>
            <person name="Wang Y."/>
            <person name="Wierzbowski J."/>
            <person name="Gibson R."/>
            <person name="Jiwani N."/>
            <person name="Caruso A."/>
            <person name="Bush D."/>
            <person name="Safer H."/>
            <person name="Patwell D."/>
            <person name="Prabhakar S."/>
            <person name="McDougall S."/>
            <person name="Shimer G."/>
            <person name="Goyal A."/>
            <person name="Pietrovski S."/>
            <person name="Church G.M."/>
            <person name="Daniels C.J."/>
            <person name="Mao J.-i."/>
            <person name="Rice P."/>
            <person name="Nolling J."/>
            <person name="Reeve J.N."/>
        </authorList>
    </citation>
    <scope>NUCLEOTIDE SEQUENCE [LARGE SCALE GENOMIC DNA]</scope>
    <source>
        <strain evidence="3">ATCC 29096 / DSM 1053 / JCM 10044 / NBRC 100330 / Delta H</strain>
    </source>
</reference>
<keyword evidence="3" id="KW-1185">Reference proteome</keyword>
<dbReference type="PaxDb" id="187420-MTH_422"/>
<dbReference type="EnsemblBacteria" id="AAB84928">
    <property type="protein sequence ID" value="AAB84928"/>
    <property type="gene ID" value="MTH_422"/>
</dbReference>
<sequence>MTSYSSSGGEGYRSGEPDNGVGTAMISRMFTKYISVALQNLMQRCLKVIYMDSRGQVSLEYLLLILVVLLILGGVTIPLIGSSIEASTDVSRASDAKVAVQTIANAADIVYANGPGAKRTVSFYIPVDGVLITGNNSVIFTVTYTNGTVSNITAPTQYNVTSQSVQVQRGWYTAVIYWPLNSNNVVVTNVTRK</sequence>
<name>O26522_METTH</name>
<evidence type="ECO:0000256" key="1">
    <source>
        <dbReference type="SAM" id="Phobius"/>
    </source>
</evidence>
<dbReference type="Pfam" id="PF04021">
    <property type="entry name" value="Class_IIIsignal"/>
    <property type="match status" value="1"/>
</dbReference>
<protein>
    <recommendedName>
        <fullName evidence="4">Class III signal peptide-containing protein</fullName>
    </recommendedName>
</protein>